<dbReference type="Proteomes" id="UP000054725">
    <property type="component" value="Unassembled WGS sequence"/>
</dbReference>
<evidence type="ECO:0000313" key="2">
    <source>
        <dbReference type="Proteomes" id="UP000054725"/>
    </source>
</evidence>
<gene>
    <name evidence="1" type="ORF">Lnau_2438</name>
</gene>
<proteinExistence type="predicted"/>
<comment type="caution">
    <text evidence="1">The sequence shown here is derived from an EMBL/GenBank/DDBJ whole genome shotgun (WGS) entry which is preliminary data.</text>
</comment>
<keyword evidence="2" id="KW-1185">Reference proteome</keyword>
<protein>
    <submittedName>
        <fullName evidence="1">Uncharacterized protein</fullName>
    </submittedName>
</protein>
<sequence length="350" mass="40837">MRSKYSIEELAEAKKFWVKDLKVLAKANENKLKELSKLFVIHGRINSRARAQGLAGGFFAFIADFSDIDAARYDIWNPYYEAPDWERMDEIHDALYRGLGAYRGPGYRDEFKALKLLALDETRCNDDILARLELAAERYLRHLEIMQECLSKWVEVFDKQDEEEGINPHAQSGLLEHFIQGLQNEIDDFFKHLDHCYQYFSEKFLEEPLPEESLEDILADLQDRYTAGYKSMNILWRLIKPFFQQSEREQEIEFLAKLSQTEGCTDAIRMRAVALLHNKIYDKETFGLASIFGSGSKLRQILADIFDQKENSVAMSEEEEFCSFINEHNLTMPPQLTAYYETVTRQTLTI</sequence>
<organism evidence="1 2">
    <name type="scientific">Legionella nautarum</name>
    <dbReference type="NCBI Taxonomy" id="45070"/>
    <lineage>
        <taxon>Bacteria</taxon>
        <taxon>Pseudomonadati</taxon>
        <taxon>Pseudomonadota</taxon>
        <taxon>Gammaproteobacteria</taxon>
        <taxon>Legionellales</taxon>
        <taxon>Legionellaceae</taxon>
        <taxon>Legionella</taxon>
    </lineage>
</organism>
<dbReference type="AlphaFoldDB" id="A0A0W0WL00"/>
<evidence type="ECO:0000313" key="1">
    <source>
        <dbReference type="EMBL" id="KTD32790.1"/>
    </source>
</evidence>
<dbReference type="EMBL" id="LNYO01000024">
    <property type="protein sequence ID" value="KTD32790.1"/>
    <property type="molecule type" value="Genomic_DNA"/>
</dbReference>
<name>A0A0W0WL00_9GAMM</name>
<reference evidence="1 2" key="1">
    <citation type="submission" date="2015-11" db="EMBL/GenBank/DDBJ databases">
        <title>Genomic analysis of 38 Legionella species identifies large and diverse effector repertoires.</title>
        <authorList>
            <person name="Burstein D."/>
            <person name="Amaro F."/>
            <person name="Zusman T."/>
            <person name="Lifshitz Z."/>
            <person name="Cohen O."/>
            <person name="Gilbert J.A."/>
            <person name="Pupko T."/>
            <person name="Shuman H.A."/>
            <person name="Segal G."/>
        </authorList>
    </citation>
    <scope>NUCLEOTIDE SEQUENCE [LARGE SCALE GENOMIC DNA]</scope>
    <source>
        <strain evidence="1 2">ATCC 49506</strain>
    </source>
</reference>
<dbReference type="PATRIC" id="fig|45070.6.peg.2573"/>
<dbReference type="RefSeq" id="WP_058505438.1">
    <property type="nucleotide sequence ID" value="NZ_CAAAIF010000004.1"/>
</dbReference>
<accession>A0A0W0WL00</accession>
<dbReference type="OrthoDB" id="5654345at2"/>